<dbReference type="InterPro" id="IPR001304">
    <property type="entry name" value="C-type_lectin-like"/>
</dbReference>
<dbReference type="EMBL" id="JBEUOH010000006">
    <property type="protein sequence ID" value="KAL0892658.1"/>
    <property type="molecule type" value="Genomic_DNA"/>
</dbReference>
<dbReference type="Gene3D" id="3.10.100.10">
    <property type="entry name" value="Mannose-Binding Protein A, subunit A"/>
    <property type="match status" value="2"/>
</dbReference>
<keyword evidence="5" id="KW-1185">Reference proteome</keyword>
<dbReference type="InterPro" id="IPR016187">
    <property type="entry name" value="CTDL_fold"/>
</dbReference>
<reference evidence="4 5" key="1">
    <citation type="submission" date="2024-06" db="EMBL/GenBank/DDBJ databases">
        <title>A chromosome-level genome assembly of beet webworm, Loxostege sticticalis.</title>
        <authorList>
            <person name="Zhang Y."/>
        </authorList>
    </citation>
    <scope>NUCLEOTIDE SEQUENCE [LARGE SCALE GENOMIC DNA]</scope>
    <source>
        <strain evidence="4">AQ026</strain>
        <tissue evidence="4">Whole body</tissue>
    </source>
</reference>
<feature type="domain" description="C-type lectin" evidence="3">
    <location>
        <begin position="173"/>
        <end position="297"/>
    </location>
</feature>
<evidence type="ECO:0000313" key="5">
    <source>
        <dbReference type="Proteomes" id="UP001549920"/>
    </source>
</evidence>
<proteinExistence type="predicted"/>
<name>A0ABR3I8U4_LOXSC</name>
<sequence>MNRCLYSCVLLIILCKVTFISCLNQNNFRYDYTFHKDVGWLKFHRMPTSWEEAVLRCHGEGAILASPLDENMAEVISNFLVKREPMFTGISNIYAADEYQSMEGTPLSRIEKLNWASEPDVQGARTCVVMDRYREVTAVPCSERHSFVCRREEGVEKLNDCGTADLEYVLNNRTGSCYKPSHQRLTWSEAYKRCVTDGGHLAVINSDVEAEDLWMLIREQRPKGTALLGMRAWGEHRAWITVHGQSMNDAGYSGWYPGEPNNFKDNEACGSMYVGGKLEAGILNDVPCTEKHHYICEIDSERKITSLESSQNKK</sequence>
<dbReference type="InterPro" id="IPR016186">
    <property type="entry name" value="C-type_lectin-like/link_sf"/>
</dbReference>
<dbReference type="SUPFAM" id="SSF56436">
    <property type="entry name" value="C-type lectin-like"/>
    <property type="match status" value="2"/>
</dbReference>
<dbReference type="Proteomes" id="UP001549920">
    <property type="component" value="Unassembled WGS sequence"/>
</dbReference>
<feature type="signal peptide" evidence="2">
    <location>
        <begin position="1"/>
        <end position="22"/>
    </location>
</feature>
<evidence type="ECO:0000313" key="4">
    <source>
        <dbReference type="EMBL" id="KAL0892658.1"/>
    </source>
</evidence>
<gene>
    <name evidence="4" type="ORF">ABMA27_014381</name>
</gene>
<keyword evidence="2" id="KW-0732">Signal</keyword>
<dbReference type="SMART" id="SM00034">
    <property type="entry name" value="CLECT"/>
    <property type="match status" value="2"/>
</dbReference>
<evidence type="ECO:0000259" key="3">
    <source>
        <dbReference type="PROSITE" id="PS50041"/>
    </source>
</evidence>
<evidence type="ECO:0000256" key="1">
    <source>
        <dbReference type="ARBA" id="ARBA00023157"/>
    </source>
</evidence>
<dbReference type="InterPro" id="IPR018378">
    <property type="entry name" value="C-type_lectin_CS"/>
</dbReference>
<dbReference type="CDD" id="cd00037">
    <property type="entry name" value="CLECT"/>
    <property type="match status" value="2"/>
</dbReference>
<evidence type="ECO:0000256" key="2">
    <source>
        <dbReference type="SAM" id="SignalP"/>
    </source>
</evidence>
<protein>
    <recommendedName>
        <fullName evidence="3">C-type lectin domain-containing protein</fullName>
    </recommendedName>
</protein>
<dbReference type="PANTHER" id="PTHR22803">
    <property type="entry name" value="MANNOSE, PHOSPHOLIPASE, LECTIN RECEPTOR RELATED"/>
    <property type="match status" value="1"/>
</dbReference>
<dbReference type="InterPro" id="IPR050111">
    <property type="entry name" value="C-type_lectin/snaclec_domain"/>
</dbReference>
<organism evidence="4 5">
    <name type="scientific">Loxostege sticticalis</name>
    <name type="common">Beet webworm moth</name>
    <dbReference type="NCBI Taxonomy" id="481309"/>
    <lineage>
        <taxon>Eukaryota</taxon>
        <taxon>Metazoa</taxon>
        <taxon>Ecdysozoa</taxon>
        <taxon>Arthropoda</taxon>
        <taxon>Hexapoda</taxon>
        <taxon>Insecta</taxon>
        <taxon>Pterygota</taxon>
        <taxon>Neoptera</taxon>
        <taxon>Endopterygota</taxon>
        <taxon>Lepidoptera</taxon>
        <taxon>Glossata</taxon>
        <taxon>Ditrysia</taxon>
        <taxon>Pyraloidea</taxon>
        <taxon>Crambidae</taxon>
        <taxon>Pyraustinae</taxon>
        <taxon>Loxostege</taxon>
    </lineage>
</organism>
<feature type="chain" id="PRO_5046853764" description="C-type lectin domain-containing protein" evidence="2">
    <location>
        <begin position="23"/>
        <end position="314"/>
    </location>
</feature>
<dbReference type="Pfam" id="PF00059">
    <property type="entry name" value="Lectin_C"/>
    <property type="match status" value="2"/>
</dbReference>
<keyword evidence="1" id="KW-1015">Disulfide bond</keyword>
<dbReference type="PROSITE" id="PS00615">
    <property type="entry name" value="C_TYPE_LECTIN_1"/>
    <property type="match status" value="1"/>
</dbReference>
<feature type="domain" description="C-type lectin" evidence="3">
    <location>
        <begin position="43"/>
        <end position="150"/>
    </location>
</feature>
<accession>A0ABR3I8U4</accession>
<dbReference type="PROSITE" id="PS50041">
    <property type="entry name" value="C_TYPE_LECTIN_2"/>
    <property type="match status" value="2"/>
</dbReference>
<comment type="caution">
    <text evidence="4">The sequence shown here is derived from an EMBL/GenBank/DDBJ whole genome shotgun (WGS) entry which is preliminary data.</text>
</comment>